<dbReference type="Gene3D" id="3.40.50.300">
    <property type="entry name" value="P-loop containing nucleotide triphosphate hydrolases"/>
    <property type="match status" value="1"/>
</dbReference>
<dbReference type="Pfam" id="PF00004">
    <property type="entry name" value="AAA"/>
    <property type="match status" value="1"/>
</dbReference>
<dbReference type="InterPro" id="IPR003593">
    <property type="entry name" value="AAA+_ATPase"/>
</dbReference>
<dbReference type="SUPFAM" id="SSF52540">
    <property type="entry name" value="P-loop containing nucleoside triphosphate hydrolases"/>
    <property type="match status" value="1"/>
</dbReference>
<name>A0A7X0PD60_9BURK</name>
<accession>A0A7X0PD60</accession>
<gene>
    <name evidence="2" type="ORF">HNP48_002023</name>
</gene>
<evidence type="ECO:0000313" key="3">
    <source>
        <dbReference type="Proteomes" id="UP000575083"/>
    </source>
</evidence>
<dbReference type="SMART" id="SM00382">
    <property type="entry name" value="AAA"/>
    <property type="match status" value="1"/>
</dbReference>
<dbReference type="Proteomes" id="UP000575083">
    <property type="component" value="Unassembled WGS sequence"/>
</dbReference>
<feature type="domain" description="AAA+ ATPase" evidence="1">
    <location>
        <begin position="306"/>
        <end position="448"/>
    </location>
</feature>
<proteinExistence type="predicted"/>
<reference evidence="2 3" key="1">
    <citation type="submission" date="2020-08" db="EMBL/GenBank/DDBJ databases">
        <title>Functional genomics of gut bacteria from endangered species of beetles.</title>
        <authorList>
            <person name="Carlos-Shanley C."/>
        </authorList>
    </citation>
    <scope>NUCLEOTIDE SEQUENCE [LARGE SCALE GENOMIC DNA]</scope>
    <source>
        <strain evidence="2 3">S00198</strain>
    </source>
</reference>
<dbReference type="GO" id="GO:0016887">
    <property type="term" value="F:ATP hydrolysis activity"/>
    <property type="evidence" value="ECO:0007669"/>
    <property type="project" value="InterPro"/>
</dbReference>
<protein>
    <recommendedName>
        <fullName evidence="1">AAA+ ATPase domain-containing protein</fullName>
    </recommendedName>
</protein>
<dbReference type="EMBL" id="JACHLK010000003">
    <property type="protein sequence ID" value="MBB6559356.1"/>
    <property type="molecule type" value="Genomic_DNA"/>
</dbReference>
<comment type="caution">
    <text evidence="2">The sequence shown here is derived from an EMBL/GenBank/DDBJ whole genome shotgun (WGS) entry which is preliminary data.</text>
</comment>
<dbReference type="GO" id="GO:0005524">
    <property type="term" value="F:ATP binding"/>
    <property type="evidence" value="ECO:0007669"/>
    <property type="project" value="InterPro"/>
</dbReference>
<dbReference type="InterPro" id="IPR003959">
    <property type="entry name" value="ATPase_AAA_core"/>
</dbReference>
<evidence type="ECO:0000259" key="1">
    <source>
        <dbReference type="SMART" id="SM00382"/>
    </source>
</evidence>
<keyword evidence="3" id="KW-1185">Reference proteome</keyword>
<evidence type="ECO:0000313" key="2">
    <source>
        <dbReference type="EMBL" id="MBB6559356.1"/>
    </source>
</evidence>
<organism evidence="2 3">
    <name type="scientific">Acidovorax soli</name>
    <dbReference type="NCBI Taxonomy" id="592050"/>
    <lineage>
        <taxon>Bacteria</taxon>
        <taxon>Pseudomonadati</taxon>
        <taxon>Pseudomonadota</taxon>
        <taxon>Betaproteobacteria</taxon>
        <taxon>Burkholderiales</taxon>
        <taxon>Comamonadaceae</taxon>
        <taxon>Acidovorax</taxon>
    </lineage>
</organism>
<sequence length="1790" mass="199588">MPSPELTGGAGFTYEDAVAAHYCVAMLMGTTAASLDGKIVQRVSQQQGDFGEPLDDVIVDAASLIDGASMRLSLQVKRSLTISSAASNTDFREVIHRSWTTLQKPDFRENLDRFGAASQSVAEEAIRAFNAVCEWARASDSADTFIARFAEGGSASGAHIAIVKAVRDLVEELVPALSDVQLHRLLAHSVLIRFDFLHEGATHDADAIVSLQRGLATESVDRAAELWDLLRQLARDGAGRNAVHTRASILRALPGWRFGGVPAFERDIQMLRENTRHWLDQQANSIGGTHLARRGLREKLTQQMSAHRLTLIKGLPGTGKTVLLRELLQGLAADGTTLLLTANRLSGRSWLEHARTNGLRATSIEDLLVEVSATGHAVLAIDGIDRIAPEQRAVVTDLLGQLHSNPTLADWRIVATARDAGVEPLRNWVPSALLANAGVGYVDVLNLDDEDADSLSASLPALRPLLTGGNERVRLLARRPFFAAVLARGFSHSSYPSDFAPQSEVDLVDAWWSRGGYDAQLPQALTRQRALIELAQRSASDLGRHIRIRDLSAPTLGELSALEEDGLVQQVRPGHTVQFSHDIFFEWSFLHLMLDRDERWIEALTEAGEPPALARVVELLSQATYVDFDQWQRELHVIEQAQVRPQWLRAWLMAPVFSPRFAEHSDRFEAALGANSHLLLGKLLLWMQAEKTTPNPMVLSGALGEEMDGSARVRLADALGWPSDFAAWRRLLIWILPQVELLPSTLLHDVLTLFETWQTPFMHVRDSMSRKIVEQSASWLHAIEDEHVDRRGRRPGFSATPDQPRPPMALESRLRSLILRSAHAFPDVVTAYLNKIESIERWSDGSFRELMAHSALLAQTHSVLLAQCARRWFMKELPDERSARWEREMREQAERRAAIQAMPPESRSRMDAFALDSPNFPPSFSRHDWERLSIGADHQGFFPASPLREPFHSLLRSDPATGLALIRDITNHATTAWCQMHGHWHGSKTPLPLRLVFPWGIQEFWGDDRRYVWFRGQGGPQVVECAHMALERWGIAQLDVGRDLDEVLQQLFEGQTSLSVVGIAVQLFLRARKISRVTLALIGSIRIWRLDLARSVQEVQLQQAALMGFDSSTDDAPHRQVITESNRSEARRWNVRDLSPFFALNGDVELRDAFRSALEQFPDKLELSYAEDAQDIDYLRELRTTAQLWAEFGRSHNYTTEAVPDSDGMVQIAMSSPRHETQELVEQRERYAQSICGMQLWGWVQKSFEQDQLPQDISVDDAVGIAVQLDEAISSGQTLPGADVGLIEGAIAGTAAVLLCFGDADAHEAWATETIERNIDNQGEIPGGEFSGAIIPWHPSIFVARAVAARIRIRGGHARDRETLYRLIAHPLDVVSLVALEGVISCWDQDPKFAWCGINLGLRLAVLGHRRDSYRLDPATLRQADSSRRTAAVASAWAEYSASGAFVALVRPGPTWQPIEMNLEDAEEEVYREDGSWRRSDELWDSSHAAAALQRVPVEVIMVSEGRAAFVDAIEAYVHWTLDTIDPDWRSGQHFGRVRDEGQIYDWIRHLSRTLARIVPYLSRDISLRLLQPILSQTDETAERLLAPFTSRLVAQEVLDGAETTEETLHLLKAIVQRVLAFEALQRSPLSDGRMGGSELQELVKTLLLVSVENAFGSVRFANGRWDELEKMMPVIEPIVRSAGWHPYVATQFVTLCERAGAAYPVGIFADQILVQIVDGKLPEIWKVTKVPATIAALVQSHADRLHPLPADLATKLLRVLDALVDLGDRRSAALQQSESFRGVRLDVSR</sequence>
<dbReference type="InterPro" id="IPR027417">
    <property type="entry name" value="P-loop_NTPase"/>
</dbReference>
<dbReference type="RefSeq" id="WP_184856769.1">
    <property type="nucleotide sequence ID" value="NZ_JACHLK010000003.1"/>
</dbReference>